<proteinExistence type="predicted"/>
<accession>A0ABD3H2A6</accession>
<organism evidence="1 2">
    <name type="scientific">Riccia sorocarpa</name>
    <dbReference type="NCBI Taxonomy" id="122646"/>
    <lineage>
        <taxon>Eukaryota</taxon>
        <taxon>Viridiplantae</taxon>
        <taxon>Streptophyta</taxon>
        <taxon>Embryophyta</taxon>
        <taxon>Marchantiophyta</taxon>
        <taxon>Marchantiopsida</taxon>
        <taxon>Marchantiidae</taxon>
        <taxon>Marchantiales</taxon>
        <taxon>Ricciaceae</taxon>
        <taxon>Riccia</taxon>
    </lineage>
</organism>
<dbReference type="AlphaFoldDB" id="A0ABD3H2A6"/>
<dbReference type="Proteomes" id="UP001633002">
    <property type="component" value="Unassembled WGS sequence"/>
</dbReference>
<evidence type="ECO:0000313" key="2">
    <source>
        <dbReference type="Proteomes" id="UP001633002"/>
    </source>
</evidence>
<protein>
    <submittedName>
        <fullName evidence="1">Uncharacterized protein</fullName>
    </submittedName>
</protein>
<dbReference type="EMBL" id="JBJQOH010000006">
    <property type="protein sequence ID" value="KAL3684176.1"/>
    <property type="molecule type" value="Genomic_DNA"/>
</dbReference>
<comment type="caution">
    <text evidence="1">The sequence shown here is derived from an EMBL/GenBank/DDBJ whole genome shotgun (WGS) entry which is preliminary data.</text>
</comment>
<reference evidence="1 2" key="1">
    <citation type="submission" date="2024-09" db="EMBL/GenBank/DDBJ databases">
        <title>Chromosome-scale assembly of Riccia sorocarpa.</title>
        <authorList>
            <person name="Paukszto L."/>
        </authorList>
    </citation>
    <scope>NUCLEOTIDE SEQUENCE [LARGE SCALE GENOMIC DNA]</scope>
    <source>
        <strain evidence="1">LP-2024</strain>
        <tissue evidence="1">Aerial parts of the thallus</tissue>
    </source>
</reference>
<gene>
    <name evidence="1" type="ORF">R1sor_002198</name>
</gene>
<sequence length="354" mass="39568">MNPYDSRNINSVHFSTTLALVQNRLLAHQEVSLIRTHNTDPTTPPRAKAIDNTDILHLQEVKAFFHSQVSVESRLARTKLMSVINNLKPAPDIFAIQEHKLRESNIDFLTSALWPNAVTFNLPAIDGVHAQRNPNVTGGKGELGSTTSSHKFNYQMNIASLQDPPLKENLATQWTQWQQRYEQAGSSPLHTPKACIKRSVKYCQLWGKRKAIKKKEKVNKLILKVHGLTLQLQADPANVNSQLKLEEAQTELNTAKNGTLVTAPPRPEMGRGGEKNTKLFFNSIKARKTQVAIHALQDAEGNLHKDEDAILELAAQYFSEILQEPPPHPQQQTAAEELLSQVQAQVSSSEREAL</sequence>
<evidence type="ECO:0000313" key="1">
    <source>
        <dbReference type="EMBL" id="KAL3684176.1"/>
    </source>
</evidence>
<keyword evidence="2" id="KW-1185">Reference proteome</keyword>
<name>A0ABD3H2A6_9MARC</name>